<name>A0A1I0WX14_9CLOT</name>
<protein>
    <submittedName>
        <fullName evidence="1">Uncharacterized protein</fullName>
    </submittedName>
</protein>
<dbReference type="EMBL" id="FOKI01000006">
    <property type="protein sequence ID" value="SFA92710.1"/>
    <property type="molecule type" value="Genomic_DNA"/>
</dbReference>
<evidence type="ECO:0000313" key="2">
    <source>
        <dbReference type="Proteomes" id="UP000198619"/>
    </source>
</evidence>
<dbReference type="OrthoDB" id="1722540at2"/>
<organism evidence="1 2">
    <name type="scientific">Clostridium frigidicarnis</name>
    <dbReference type="NCBI Taxonomy" id="84698"/>
    <lineage>
        <taxon>Bacteria</taxon>
        <taxon>Bacillati</taxon>
        <taxon>Bacillota</taxon>
        <taxon>Clostridia</taxon>
        <taxon>Eubacteriales</taxon>
        <taxon>Clostridiaceae</taxon>
        <taxon>Clostridium</taxon>
    </lineage>
</organism>
<dbReference type="STRING" id="84698.SAMN04488528_100696"/>
<evidence type="ECO:0000313" key="1">
    <source>
        <dbReference type="EMBL" id="SFA92710.1"/>
    </source>
</evidence>
<dbReference type="InterPro" id="IPR043740">
    <property type="entry name" value="DUF5685"/>
</dbReference>
<keyword evidence="2" id="KW-1185">Reference proteome</keyword>
<accession>A0A1I0WX14</accession>
<reference evidence="1 2" key="1">
    <citation type="submission" date="2016-10" db="EMBL/GenBank/DDBJ databases">
        <authorList>
            <person name="de Groot N.N."/>
        </authorList>
    </citation>
    <scope>NUCLEOTIDE SEQUENCE [LARGE SCALE GENOMIC DNA]</scope>
    <source>
        <strain evidence="1 2">DSM 12271</strain>
    </source>
</reference>
<gene>
    <name evidence="1" type="ORF">SAMN04488528_100696</name>
</gene>
<dbReference type="Proteomes" id="UP000198619">
    <property type="component" value="Unassembled WGS sequence"/>
</dbReference>
<dbReference type="Pfam" id="PF18937">
    <property type="entry name" value="DUF5685"/>
    <property type="match status" value="1"/>
</dbReference>
<sequence length="292" mass="34319">MFGYVTPYKPELKIKDYELFKAYYCGLCHSIKELYGNIPRMSLNYDMTFLAILLSGLEEQKDDFIPFKCGIHPLKKRARILDCNALSYSAHMNVALTYYKYIDDKNDDKTLKSYIGSTVFNKYLNKYMFRYNELYLDIFYHLKELDNLEGDASILSMDELSHNFNIIIAKIMSFYSSNSSEKEVLYSLGYNLGKWIYILDALDDLKKDMENQKFNALNFLYNKDNKSYEEFFLQIKEKAEFLLLSCSSQCVLSLNKLNLKKNKELIYNVIEFGLMDKMQNVLKGVEINDKSI</sequence>
<dbReference type="RefSeq" id="WP_090039506.1">
    <property type="nucleotide sequence ID" value="NZ_FOKI01000006.1"/>
</dbReference>
<dbReference type="AlphaFoldDB" id="A0A1I0WX14"/>
<proteinExistence type="predicted"/>